<keyword evidence="1" id="KW-0812">Transmembrane</keyword>
<dbReference type="RefSeq" id="WP_343874972.1">
    <property type="nucleotide sequence ID" value="NZ_BAAAIX010000028.1"/>
</dbReference>
<keyword evidence="3" id="KW-1185">Reference proteome</keyword>
<comment type="caution">
    <text evidence="2">The sequence shown here is derived from an EMBL/GenBank/DDBJ whole genome shotgun (WGS) entry which is preliminary data.</text>
</comment>
<evidence type="ECO:0000256" key="1">
    <source>
        <dbReference type="SAM" id="Phobius"/>
    </source>
</evidence>
<proteinExistence type="predicted"/>
<organism evidence="2 3">
    <name type="scientific">Luteococcus peritonei</name>
    <dbReference type="NCBI Taxonomy" id="88874"/>
    <lineage>
        <taxon>Bacteria</taxon>
        <taxon>Bacillati</taxon>
        <taxon>Actinomycetota</taxon>
        <taxon>Actinomycetes</taxon>
        <taxon>Propionibacteriales</taxon>
        <taxon>Propionibacteriaceae</taxon>
        <taxon>Luteococcus</taxon>
    </lineage>
</organism>
<gene>
    <name evidence="2" type="ORF">ACFSCS_02150</name>
</gene>
<accession>A0ABW4RRN4</accession>
<dbReference type="InterPro" id="IPR021215">
    <property type="entry name" value="DUF2752"/>
</dbReference>
<protein>
    <submittedName>
        <fullName evidence="2">DUF2752 domain-containing protein</fullName>
    </submittedName>
</protein>
<feature type="transmembrane region" description="Helical" evidence="1">
    <location>
        <begin position="72"/>
        <end position="94"/>
    </location>
</feature>
<evidence type="ECO:0000313" key="2">
    <source>
        <dbReference type="EMBL" id="MFD1888986.1"/>
    </source>
</evidence>
<feature type="transmembrane region" description="Helical" evidence="1">
    <location>
        <begin position="115"/>
        <end position="133"/>
    </location>
</feature>
<sequence>MSCDAAEPFSSTRALRAVASFAAVCGAQGAAVMLLGRGLPCPLRATTGLLCPLCGATTGGLALLHGHVGQAWAANPFAMLLLAGLALSTLAWTVEALGGPALRPPRRWRPLSGDRVLLVLGIVGLGFALWRNLA</sequence>
<feature type="transmembrane region" description="Helical" evidence="1">
    <location>
        <begin position="47"/>
        <end position="66"/>
    </location>
</feature>
<evidence type="ECO:0000313" key="3">
    <source>
        <dbReference type="Proteomes" id="UP001597326"/>
    </source>
</evidence>
<dbReference type="Proteomes" id="UP001597326">
    <property type="component" value="Unassembled WGS sequence"/>
</dbReference>
<keyword evidence="1" id="KW-1133">Transmembrane helix</keyword>
<keyword evidence="1" id="KW-0472">Membrane</keyword>
<dbReference type="EMBL" id="JBHUFZ010000005">
    <property type="protein sequence ID" value="MFD1888986.1"/>
    <property type="molecule type" value="Genomic_DNA"/>
</dbReference>
<dbReference type="Pfam" id="PF10825">
    <property type="entry name" value="DUF2752"/>
    <property type="match status" value="1"/>
</dbReference>
<name>A0ABW4RRN4_9ACTN</name>
<reference evidence="3" key="1">
    <citation type="journal article" date="2019" name="Int. J. Syst. Evol. Microbiol.">
        <title>The Global Catalogue of Microorganisms (GCM) 10K type strain sequencing project: providing services to taxonomists for standard genome sequencing and annotation.</title>
        <authorList>
            <consortium name="The Broad Institute Genomics Platform"/>
            <consortium name="The Broad Institute Genome Sequencing Center for Infectious Disease"/>
            <person name="Wu L."/>
            <person name="Ma J."/>
        </authorList>
    </citation>
    <scope>NUCLEOTIDE SEQUENCE [LARGE SCALE GENOMIC DNA]</scope>
    <source>
        <strain evidence="3">CAIM 431</strain>
    </source>
</reference>
<feature type="transmembrane region" description="Helical" evidence="1">
    <location>
        <begin position="14"/>
        <end position="35"/>
    </location>
</feature>